<evidence type="ECO:0000313" key="4">
    <source>
        <dbReference type="EMBL" id="KIY94038.1"/>
    </source>
</evidence>
<dbReference type="GO" id="GO:0005840">
    <property type="term" value="C:ribosome"/>
    <property type="evidence" value="ECO:0007669"/>
    <property type="project" value="UniProtKB-KW"/>
</dbReference>
<proteinExistence type="inferred from homology"/>
<evidence type="ECO:0000313" key="5">
    <source>
        <dbReference type="Proteomes" id="UP000054498"/>
    </source>
</evidence>
<dbReference type="KEGG" id="mng:MNEG_13923"/>
<dbReference type="EMBL" id="KK104353">
    <property type="protein sequence ID" value="KIY94038.1"/>
    <property type="molecule type" value="Genomic_DNA"/>
</dbReference>
<name>A0A0D2KDX3_9CHLO</name>
<dbReference type="InterPro" id="IPR000266">
    <property type="entry name" value="Ribosomal_uS17"/>
</dbReference>
<dbReference type="AlphaFoldDB" id="A0A0D2KDX3"/>
<reference evidence="4 5" key="1">
    <citation type="journal article" date="2013" name="BMC Genomics">
        <title>Reconstruction of the lipid metabolism for the microalga Monoraphidium neglectum from its genome sequence reveals characteristics suitable for biofuel production.</title>
        <authorList>
            <person name="Bogen C."/>
            <person name="Al-Dilaimi A."/>
            <person name="Albersmeier A."/>
            <person name="Wichmann J."/>
            <person name="Grundmann M."/>
            <person name="Rupp O."/>
            <person name="Lauersen K.J."/>
            <person name="Blifernez-Klassen O."/>
            <person name="Kalinowski J."/>
            <person name="Goesmann A."/>
            <person name="Mussgnug J.H."/>
            <person name="Kruse O."/>
        </authorList>
    </citation>
    <scope>NUCLEOTIDE SEQUENCE [LARGE SCALE GENOMIC DNA]</scope>
    <source>
        <strain evidence="4 5">SAG 48.87</strain>
    </source>
</reference>
<dbReference type="Pfam" id="PF00366">
    <property type="entry name" value="Ribosomal_S17"/>
    <property type="match status" value="1"/>
</dbReference>
<dbReference type="GeneID" id="25731434"/>
<dbReference type="CDD" id="cd00364">
    <property type="entry name" value="Ribosomal_uS17"/>
    <property type="match status" value="1"/>
</dbReference>
<keyword evidence="3" id="KW-0687">Ribonucleoprotein</keyword>
<evidence type="ECO:0000256" key="1">
    <source>
        <dbReference type="ARBA" id="ARBA00010254"/>
    </source>
</evidence>
<protein>
    <recommendedName>
        <fullName evidence="6">30S ribosomal protein S17</fullName>
    </recommendedName>
</protein>
<dbReference type="GO" id="GO:0006412">
    <property type="term" value="P:translation"/>
    <property type="evidence" value="ECO:0007669"/>
    <property type="project" value="InterPro"/>
</dbReference>
<dbReference type="GO" id="GO:1990904">
    <property type="term" value="C:ribonucleoprotein complex"/>
    <property type="evidence" value="ECO:0007669"/>
    <property type="project" value="UniProtKB-KW"/>
</dbReference>
<keyword evidence="5" id="KW-1185">Reference proteome</keyword>
<evidence type="ECO:0000256" key="2">
    <source>
        <dbReference type="ARBA" id="ARBA00022980"/>
    </source>
</evidence>
<feature type="non-terminal residue" evidence="4">
    <location>
        <position position="130"/>
    </location>
</feature>
<dbReference type="InterPro" id="IPR012340">
    <property type="entry name" value="NA-bd_OB-fold"/>
</dbReference>
<dbReference type="Gene3D" id="2.40.50.140">
    <property type="entry name" value="Nucleic acid-binding proteins"/>
    <property type="match status" value="1"/>
</dbReference>
<dbReference type="STRING" id="145388.A0A0D2KDX3"/>
<keyword evidence="2" id="KW-0689">Ribosomal protein</keyword>
<dbReference type="GO" id="GO:0003735">
    <property type="term" value="F:structural constituent of ribosome"/>
    <property type="evidence" value="ECO:0007669"/>
    <property type="project" value="InterPro"/>
</dbReference>
<dbReference type="PANTHER" id="PTHR10744">
    <property type="entry name" value="40S RIBOSOMAL PROTEIN S11 FAMILY MEMBER"/>
    <property type="match status" value="1"/>
</dbReference>
<organism evidence="4 5">
    <name type="scientific">Monoraphidium neglectum</name>
    <dbReference type="NCBI Taxonomy" id="145388"/>
    <lineage>
        <taxon>Eukaryota</taxon>
        <taxon>Viridiplantae</taxon>
        <taxon>Chlorophyta</taxon>
        <taxon>core chlorophytes</taxon>
        <taxon>Chlorophyceae</taxon>
        <taxon>CS clade</taxon>
        <taxon>Sphaeropleales</taxon>
        <taxon>Selenastraceae</taxon>
        <taxon>Monoraphidium</taxon>
    </lineage>
</organism>
<comment type="similarity">
    <text evidence="1">Belongs to the universal ribosomal protein uS17 family.</text>
</comment>
<dbReference type="OrthoDB" id="274752at2759"/>
<evidence type="ECO:0000256" key="3">
    <source>
        <dbReference type="ARBA" id="ARBA00023274"/>
    </source>
</evidence>
<evidence type="ECO:0008006" key="6">
    <source>
        <dbReference type="Google" id="ProtNLM"/>
    </source>
</evidence>
<dbReference type="SUPFAM" id="SSF50249">
    <property type="entry name" value="Nucleic acid-binding proteins"/>
    <property type="match status" value="1"/>
</dbReference>
<accession>A0A0D2KDX3</accession>
<gene>
    <name evidence="4" type="ORF">MNEG_13923</name>
</gene>
<dbReference type="RefSeq" id="XP_013893058.1">
    <property type="nucleotide sequence ID" value="XM_014037604.1"/>
</dbReference>
<dbReference type="PANTHER" id="PTHR10744:SF1">
    <property type="entry name" value="SMALL RIBOSOMAL SUBUNIT PROTEIN US17M"/>
    <property type="match status" value="1"/>
</dbReference>
<dbReference type="Proteomes" id="UP000054498">
    <property type="component" value="Unassembled WGS sequence"/>
</dbReference>
<sequence>MGGAQFIGRVVSNRMQKTVVVAVDYMAYLPKLKMYEKRTAKHFAHADPGVLGCELDIGDVVKIKWTQRMSKHKNYKVENVLRKSNVYTPELGAAAVAAREQPGRQQRDSVEVAEAAMAAAAKRVQALRAA</sequence>
<dbReference type="GO" id="GO:0005739">
    <property type="term" value="C:mitochondrion"/>
    <property type="evidence" value="ECO:0007669"/>
    <property type="project" value="TreeGrafter"/>
</dbReference>